<protein>
    <recommendedName>
        <fullName evidence="9">Arginine--tRNA ligase</fullName>
        <ecNumber evidence="9">6.1.1.19</ecNumber>
    </recommendedName>
    <alternativeName>
        <fullName evidence="9">Arginyl-tRNA synthetase</fullName>
        <shortName evidence="9">ArgRS</shortName>
    </alternativeName>
</protein>
<keyword evidence="2 9" id="KW-0963">Cytoplasm</keyword>
<keyword evidence="3 9" id="KW-0436">Ligase</keyword>
<dbReference type="SUPFAM" id="SSF47323">
    <property type="entry name" value="Anticodon-binding domain of a subclass of class I aminoacyl-tRNA synthetases"/>
    <property type="match status" value="1"/>
</dbReference>
<evidence type="ECO:0000256" key="2">
    <source>
        <dbReference type="ARBA" id="ARBA00022490"/>
    </source>
</evidence>
<keyword evidence="6 9" id="KW-0648">Protein biosynthesis</keyword>
<evidence type="ECO:0000256" key="6">
    <source>
        <dbReference type="ARBA" id="ARBA00022917"/>
    </source>
</evidence>
<dbReference type="Gene3D" id="1.10.730.10">
    <property type="entry name" value="Isoleucyl-tRNA Synthetase, Domain 1"/>
    <property type="match status" value="1"/>
</dbReference>
<dbReference type="Gene3D" id="3.40.50.620">
    <property type="entry name" value="HUPs"/>
    <property type="match status" value="1"/>
</dbReference>
<dbReference type="InterPro" id="IPR008909">
    <property type="entry name" value="DALR_anticod-bd"/>
</dbReference>
<dbReference type="SMART" id="SM01016">
    <property type="entry name" value="Arg_tRNA_synt_N"/>
    <property type="match status" value="1"/>
</dbReference>
<keyword evidence="7 9" id="KW-0030">Aminoacyl-tRNA synthetase</keyword>
<dbReference type="EMBL" id="PCQY01000005">
    <property type="protein sequence ID" value="PIP04834.1"/>
    <property type="molecule type" value="Genomic_DNA"/>
</dbReference>
<dbReference type="Pfam" id="PF03485">
    <property type="entry name" value="Arg_tRNA_synt_N"/>
    <property type="match status" value="1"/>
</dbReference>
<comment type="similarity">
    <text evidence="1 9 10">Belongs to the class-I aminoacyl-tRNA synthetase family.</text>
</comment>
<dbReference type="NCBIfam" id="TIGR00456">
    <property type="entry name" value="argS"/>
    <property type="match status" value="1"/>
</dbReference>
<dbReference type="PANTHER" id="PTHR11956:SF5">
    <property type="entry name" value="ARGININE--TRNA LIGASE, CYTOPLASMIC"/>
    <property type="match status" value="1"/>
</dbReference>
<reference evidence="13 14" key="1">
    <citation type="submission" date="2017-09" db="EMBL/GenBank/DDBJ databases">
        <title>Depth-based differentiation of microbial function through sediment-hosted aquifers and enrichment of novel symbionts in the deep terrestrial subsurface.</title>
        <authorList>
            <person name="Probst A.J."/>
            <person name="Ladd B."/>
            <person name="Jarett J.K."/>
            <person name="Geller-Mcgrath D.E."/>
            <person name="Sieber C.M."/>
            <person name="Emerson J.B."/>
            <person name="Anantharaman K."/>
            <person name="Thomas B.C."/>
            <person name="Malmstrom R."/>
            <person name="Stieglmeier M."/>
            <person name="Klingl A."/>
            <person name="Woyke T."/>
            <person name="Ryan C.M."/>
            <person name="Banfield J.F."/>
        </authorList>
    </citation>
    <scope>NUCLEOTIDE SEQUENCE [LARGE SCALE GENOMIC DNA]</scope>
    <source>
        <strain evidence="13">CG23_combo_of_CG06-09_8_20_14_all_40_14</strain>
    </source>
</reference>
<evidence type="ECO:0000313" key="13">
    <source>
        <dbReference type="EMBL" id="PIP04834.1"/>
    </source>
</evidence>
<dbReference type="InterPro" id="IPR035684">
    <property type="entry name" value="ArgRS_core"/>
</dbReference>
<evidence type="ECO:0000256" key="9">
    <source>
        <dbReference type="HAMAP-Rule" id="MF_00123"/>
    </source>
</evidence>
<dbReference type="GO" id="GO:0005737">
    <property type="term" value="C:cytoplasm"/>
    <property type="evidence" value="ECO:0007669"/>
    <property type="project" value="UniProtKB-SubCell"/>
</dbReference>
<dbReference type="PROSITE" id="PS00178">
    <property type="entry name" value="AA_TRNA_LIGASE_I"/>
    <property type="match status" value="1"/>
</dbReference>
<organism evidence="13 14">
    <name type="scientific">candidate division WWE3 bacterium CG23_combo_of_CG06-09_8_20_14_all_40_14</name>
    <dbReference type="NCBI Taxonomy" id="1975095"/>
    <lineage>
        <taxon>Bacteria</taxon>
        <taxon>Katanobacteria</taxon>
    </lineage>
</organism>
<dbReference type="GO" id="GO:0004814">
    <property type="term" value="F:arginine-tRNA ligase activity"/>
    <property type="evidence" value="ECO:0007669"/>
    <property type="project" value="UniProtKB-UniRule"/>
</dbReference>
<keyword evidence="5 9" id="KW-0067">ATP-binding</keyword>
<accession>A0A2G9XCZ7</accession>
<sequence>MFASIIEKSIENALNKLNFGVVDFVVEHPENEEFGDYSTNAAMVLSKTLKKSPMELAQVIANSVKIRPPILKVEVRNPGFINVWLREESLAEALIKVIIQGDEYGKSKAGKGKTWLIEHTSPNPNKAMHLGHLRNNVFGMALSNIWEFMGIKVIRDCIDNNRGIAIAKLMWGYLKFAKKDENTLSDVTYWRKHKNEWITLKDLKIRPDRFVDDLYFKGSRDFEEFEESEDIVRAMVAKWEQGDMSILELWKTVLEFSYKGQNLTLKRLNSKWDKVWRESDHYKMGKELVLRGVKKRVFKKLDDGAILSNLKKYHLPDTILIKRDGTSLYITQDIALTKLKKETFSPDKMFWVIGPEQGLALKQLFAICEQLGIGKMEEFTHLSYGYMRIKGGARMSSRLGNVVYIDELIDLAKGEVLKKTSDEAIAEKVAVSAVKYSMLKVGRTTNTAFDFEKSLSFEGDSGPYLQYTYARCESVLKKIKKLDKDCGVMKFNEEERRILRHIYKFSEVVEKAGFEYSPNFVALFLFELAKRFNGFYNSHSILEASSENKKQFRGLITKATAQTIKNGILLLGIEPLERM</sequence>
<dbReference type="SMART" id="SM00836">
    <property type="entry name" value="DALR_1"/>
    <property type="match status" value="1"/>
</dbReference>
<proteinExistence type="inferred from homology"/>
<evidence type="ECO:0000259" key="11">
    <source>
        <dbReference type="SMART" id="SM00836"/>
    </source>
</evidence>
<evidence type="ECO:0000256" key="3">
    <source>
        <dbReference type="ARBA" id="ARBA00022598"/>
    </source>
</evidence>
<feature type="domain" description="Arginyl tRNA synthetase N-terminal" evidence="12">
    <location>
        <begin position="4"/>
        <end position="85"/>
    </location>
</feature>
<dbReference type="EC" id="6.1.1.19" evidence="9"/>
<dbReference type="Pfam" id="PF00750">
    <property type="entry name" value="tRNA-synt_1d"/>
    <property type="match status" value="1"/>
</dbReference>
<comment type="subunit">
    <text evidence="9">Monomer.</text>
</comment>
<dbReference type="InterPro" id="IPR001412">
    <property type="entry name" value="aa-tRNA-synth_I_CS"/>
</dbReference>
<dbReference type="Proteomes" id="UP000231388">
    <property type="component" value="Unassembled WGS sequence"/>
</dbReference>
<evidence type="ECO:0000256" key="5">
    <source>
        <dbReference type="ARBA" id="ARBA00022840"/>
    </source>
</evidence>
<dbReference type="AlphaFoldDB" id="A0A2G9XCZ7"/>
<keyword evidence="4 9" id="KW-0547">Nucleotide-binding</keyword>
<comment type="catalytic activity">
    <reaction evidence="8 9">
        <text>tRNA(Arg) + L-arginine + ATP = L-arginyl-tRNA(Arg) + AMP + diphosphate</text>
        <dbReference type="Rhea" id="RHEA:20301"/>
        <dbReference type="Rhea" id="RHEA-COMP:9658"/>
        <dbReference type="Rhea" id="RHEA-COMP:9673"/>
        <dbReference type="ChEBI" id="CHEBI:30616"/>
        <dbReference type="ChEBI" id="CHEBI:32682"/>
        <dbReference type="ChEBI" id="CHEBI:33019"/>
        <dbReference type="ChEBI" id="CHEBI:78442"/>
        <dbReference type="ChEBI" id="CHEBI:78513"/>
        <dbReference type="ChEBI" id="CHEBI:456215"/>
        <dbReference type="EC" id="6.1.1.19"/>
    </reaction>
</comment>
<dbReference type="Pfam" id="PF05746">
    <property type="entry name" value="DALR_1"/>
    <property type="match status" value="1"/>
</dbReference>
<dbReference type="PRINTS" id="PR01038">
    <property type="entry name" value="TRNASYNTHARG"/>
</dbReference>
<dbReference type="InterPro" id="IPR001278">
    <property type="entry name" value="Arg-tRNA-ligase"/>
</dbReference>
<dbReference type="HAMAP" id="MF_00123">
    <property type="entry name" value="Arg_tRNA_synth"/>
    <property type="match status" value="1"/>
</dbReference>
<gene>
    <name evidence="9 13" type="primary">argS</name>
    <name evidence="13" type="ORF">COX53_00260</name>
</gene>
<dbReference type="GO" id="GO:0006420">
    <property type="term" value="P:arginyl-tRNA aminoacylation"/>
    <property type="evidence" value="ECO:0007669"/>
    <property type="project" value="UniProtKB-UniRule"/>
</dbReference>
<dbReference type="Gene3D" id="3.30.1360.70">
    <property type="entry name" value="Arginyl tRNA synthetase N-terminal domain"/>
    <property type="match status" value="1"/>
</dbReference>
<dbReference type="SUPFAM" id="SSF55190">
    <property type="entry name" value="Arginyl-tRNA synthetase (ArgRS), N-terminal 'additional' domain"/>
    <property type="match status" value="1"/>
</dbReference>
<dbReference type="SUPFAM" id="SSF52374">
    <property type="entry name" value="Nucleotidylyl transferase"/>
    <property type="match status" value="1"/>
</dbReference>
<evidence type="ECO:0000256" key="10">
    <source>
        <dbReference type="RuleBase" id="RU363038"/>
    </source>
</evidence>
<evidence type="ECO:0000256" key="8">
    <source>
        <dbReference type="ARBA" id="ARBA00049339"/>
    </source>
</evidence>
<dbReference type="InterPro" id="IPR005148">
    <property type="entry name" value="Arg-tRNA-synth_N"/>
</dbReference>
<name>A0A2G9XCZ7_UNCKA</name>
<evidence type="ECO:0000256" key="1">
    <source>
        <dbReference type="ARBA" id="ARBA00005594"/>
    </source>
</evidence>
<evidence type="ECO:0000313" key="14">
    <source>
        <dbReference type="Proteomes" id="UP000231388"/>
    </source>
</evidence>
<dbReference type="InterPro" id="IPR014729">
    <property type="entry name" value="Rossmann-like_a/b/a_fold"/>
</dbReference>
<evidence type="ECO:0000256" key="4">
    <source>
        <dbReference type="ARBA" id="ARBA00022741"/>
    </source>
</evidence>
<dbReference type="GO" id="GO:0005524">
    <property type="term" value="F:ATP binding"/>
    <property type="evidence" value="ECO:0007669"/>
    <property type="project" value="UniProtKB-UniRule"/>
</dbReference>
<dbReference type="PANTHER" id="PTHR11956">
    <property type="entry name" value="ARGINYL-TRNA SYNTHETASE"/>
    <property type="match status" value="1"/>
</dbReference>
<dbReference type="InterPro" id="IPR009080">
    <property type="entry name" value="tRNAsynth_Ia_anticodon-bd"/>
</dbReference>
<comment type="caution">
    <text evidence="13">The sequence shown here is derived from an EMBL/GenBank/DDBJ whole genome shotgun (WGS) entry which is preliminary data.</text>
</comment>
<evidence type="ECO:0000256" key="7">
    <source>
        <dbReference type="ARBA" id="ARBA00023146"/>
    </source>
</evidence>
<evidence type="ECO:0000259" key="12">
    <source>
        <dbReference type="SMART" id="SM01016"/>
    </source>
</evidence>
<dbReference type="InterPro" id="IPR036695">
    <property type="entry name" value="Arg-tRNA-synth_N_sf"/>
</dbReference>
<comment type="subcellular location">
    <subcellularLocation>
        <location evidence="9">Cytoplasm</location>
    </subcellularLocation>
</comment>
<feature type="domain" description="DALR anticodon binding" evidence="11">
    <location>
        <begin position="465"/>
        <end position="579"/>
    </location>
</feature>
<feature type="short sequence motif" description="'HIGH' region" evidence="9">
    <location>
        <begin position="122"/>
        <end position="132"/>
    </location>
</feature>